<keyword evidence="2" id="KW-1185">Reference proteome</keyword>
<dbReference type="Proteomes" id="UP000092482">
    <property type="component" value="Chromosome"/>
</dbReference>
<gene>
    <name evidence="1" type="ORF">SGUI_0618</name>
</gene>
<evidence type="ECO:0000313" key="1">
    <source>
        <dbReference type="EMBL" id="ANS78014.1"/>
    </source>
</evidence>
<proteinExistence type="predicted"/>
<reference evidence="1 2" key="1">
    <citation type="submission" date="2016-03" db="EMBL/GenBank/DDBJ databases">
        <title>Shallow-sea hydrothermal system.</title>
        <authorList>
            <person name="Tang K."/>
        </authorList>
    </citation>
    <scope>NUCLEOTIDE SEQUENCE [LARGE SCALE GENOMIC DNA]</scope>
    <source>
        <strain evidence="1 2">JLT9</strain>
    </source>
</reference>
<evidence type="ECO:0000313" key="2">
    <source>
        <dbReference type="Proteomes" id="UP000092482"/>
    </source>
</evidence>
<dbReference type="KEGG" id="serj:SGUI_0618"/>
<name>A0A1B1N9D1_9MICO</name>
<dbReference type="AlphaFoldDB" id="A0A1B1N9D1"/>
<organism evidence="1 2">
    <name type="scientific">Serinicoccus hydrothermalis</name>
    <dbReference type="NCBI Taxonomy" id="1758689"/>
    <lineage>
        <taxon>Bacteria</taxon>
        <taxon>Bacillati</taxon>
        <taxon>Actinomycetota</taxon>
        <taxon>Actinomycetes</taxon>
        <taxon>Micrococcales</taxon>
        <taxon>Ornithinimicrobiaceae</taxon>
        <taxon>Serinicoccus</taxon>
    </lineage>
</organism>
<protein>
    <recommendedName>
        <fullName evidence="3">DUF2268 domain-containing protein</fullName>
    </recommendedName>
</protein>
<accession>A0A1B1N9D1</accession>
<sequence>MVGTGHSNAWVRPVDGTPVLFVALELLPPEGYEDILVVHELVHVVHLQALLPALARRAELENHLGLRIWLEGLAVAATRQLLPDRPAHHYFFVAGYDWPEQCRTALPQIAPTLLRNLEVCDATLTYAFVGVTEDQPWPSRAGYWIGDQVVTEVMQAGTELDELLGWQPDRIVQSLRASALLTGRS</sequence>
<evidence type="ECO:0008006" key="3">
    <source>
        <dbReference type="Google" id="ProtNLM"/>
    </source>
</evidence>
<dbReference type="EMBL" id="CP014989">
    <property type="protein sequence ID" value="ANS78014.1"/>
    <property type="molecule type" value="Genomic_DNA"/>
</dbReference>